<accession>A0AC58RWM5</accession>
<evidence type="ECO:0000313" key="1">
    <source>
        <dbReference type="Proteomes" id="UP000790787"/>
    </source>
</evidence>
<name>A0AC58RWM5_TOBAC</name>
<keyword evidence="1" id="KW-1185">Reference proteome</keyword>
<sequence>MAIKLVARGSTLNVISAYVPQVGLDKEVKRRFWEALDESKVEAKKSAYLKLVESTDEEQRGANRERYKEARREAKIVVTEAKTTAFGQLYEELGGKGGDKKLFWLAKARERKARDLEQVRCIKDEEGRVLIEDAQIKQRWQSYFHRLLDEEGDKNIMLGELGHFESHQNFRNCGRIEVEEVVGAMSKMNQGKVTGPDEIPVEFWRYRVGLEWLTELFNIIFKTKRMPDE</sequence>
<protein>
    <submittedName>
        <fullName evidence="2">Uncharacterized protein LOC142163883</fullName>
    </submittedName>
</protein>
<reference evidence="2" key="2">
    <citation type="submission" date="2025-08" db="UniProtKB">
        <authorList>
            <consortium name="RefSeq"/>
        </authorList>
    </citation>
    <scope>IDENTIFICATION</scope>
    <source>
        <tissue evidence="2">Leaf</tissue>
    </source>
</reference>
<gene>
    <name evidence="2" type="primary">LOC142163883</name>
</gene>
<proteinExistence type="predicted"/>
<dbReference type="Proteomes" id="UP000790787">
    <property type="component" value="Chromosome 9"/>
</dbReference>
<dbReference type="RefSeq" id="XP_075077137.1">
    <property type="nucleotide sequence ID" value="XM_075221036.1"/>
</dbReference>
<organism evidence="1 2">
    <name type="scientific">Nicotiana tabacum</name>
    <name type="common">Common tobacco</name>
    <dbReference type="NCBI Taxonomy" id="4097"/>
    <lineage>
        <taxon>Eukaryota</taxon>
        <taxon>Viridiplantae</taxon>
        <taxon>Streptophyta</taxon>
        <taxon>Embryophyta</taxon>
        <taxon>Tracheophyta</taxon>
        <taxon>Spermatophyta</taxon>
        <taxon>Magnoliopsida</taxon>
        <taxon>eudicotyledons</taxon>
        <taxon>Gunneridae</taxon>
        <taxon>Pentapetalae</taxon>
        <taxon>asterids</taxon>
        <taxon>lamiids</taxon>
        <taxon>Solanales</taxon>
        <taxon>Solanaceae</taxon>
        <taxon>Nicotianoideae</taxon>
        <taxon>Nicotianeae</taxon>
        <taxon>Nicotiana</taxon>
    </lineage>
</organism>
<evidence type="ECO:0000313" key="2">
    <source>
        <dbReference type="RefSeq" id="XP_075077137.1"/>
    </source>
</evidence>
<reference evidence="1" key="1">
    <citation type="journal article" date="2014" name="Nat. Commun.">
        <title>The tobacco genome sequence and its comparison with those of tomato and potato.</title>
        <authorList>
            <person name="Sierro N."/>
            <person name="Battey J.N."/>
            <person name="Ouadi S."/>
            <person name="Bakaher N."/>
            <person name="Bovet L."/>
            <person name="Willig A."/>
            <person name="Goepfert S."/>
            <person name="Peitsch M.C."/>
            <person name="Ivanov N.V."/>
        </authorList>
    </citation>
    <scope>NUCLEOTIDE SEQUENCE [LARGE SCALE GENOMIC DNA]</scope>
</reference>